<dbReference type="Proteomes" id="UP000294937">
    <property type="component" value="Unassembled WGS sequence"/>
</dbReference>
<keyword evidence="2" id="KW-1185">Reference proteome</keyword>
<protein>
    <submittedName>
        <fullName evidence="1">Uncharacterized protein</fullName>
    </submittedName>
</protein>
<dbReference type="RefSeq" id="WP_131925988.1">
    <property type="nucleotide sequence ID" value="NZ_SMAG01000008.1"/>
</dbReference>
<evidence type="ECO:0000313" key="1">
    <source>
        <dbReference type="EMBL" id="TCS93250.1"/>
    </source>
</evidence>
<organism evidence="1 2">
    <name type="scientific">Hazenella coriacea</name>
    <dbReference type="NCBI Taxonomy" id="1179467"/>
    <lineage>
        <taxon>Bacteria</taxon>
        <taxon>Bacillati</taxon>
        <taxon>Bacillota</taxon>
        <taxon>Bacilli</taxon>
        <taxon>Bacillales</taxon>
        <taxon>Thermoactinomycetaceae</taxon>
        <taxon>Hazenella</taxon>
    </lineage>
</organism>
<dbReference type="EMBL" id="SMAG01000008">
    <property type="protein sequence ID" value="TCS93250.1"/>
    <property type="molecule type" value="Genomic_DNA"/>
</dbReference>
<accession>A0A4R3L3M0</accession>
<reference evidence="1 2" key="1">
    <citation type="submission" date="2019-03" db="EMBL/GenBank/DDBJ databases">
        <title>Genomic Encyclopedia of Type Strains, Phase IV (KMG-IV): sequencing the most valuable type-strain genomes for metagenomic binning, comparative biology and taxonomic classification.</title>
        <authorList>
            <person name="Goeker M."/>
        </authorList>
    </citation>
    <scope>NUCLEOTIDE SEQUENCE [LARGE SCALE GENOMIC DNA]</scope>
    <source>
        <strain evidence="1 2">DSM 45707</strain>
    </source>
</reference>
<comment type="caution">
    <text evidence="1">The sequence shown here is derived from an EMBL/GenBank/DDBJ whole genome shotgun (WGS) entry which is preliminary data.</text>
</comment>
<proteinExistence type="predicted"/>
<evidence type="ECO:0000313" key="2">
    <source>
        <dbReference type="Proteomes" id="UP000294937"/>
    </source>
</evidence>
<sequence>MFIWLLDFINSYLFRPLSLVLDRFSFIFDILECERTQKHVKVAFDLDERYQFLHSSVIFREGIIDDQSGQFISSQEMKGRHFQVIYPAYSDCLILSWVLDSGEVVGRYIHDDSILKLYRKKRKIDGQVAYWINTIHGDYCIIKADSK</sequence>
<gene>
    <name evidence="1" type="ORF">EDD58_10864</name>
</gene>
<dbReference type="AlphaFoldDB" id="A0A4R3L3M0"/>
<name>A0A4R3L3M0_9BACL</name>